<feature type="compositionally biased region" description="Polar residues" evidence="1">
    <location>
        <begin position="285"/>
        <end position="302"/>
    </location>
</feature>
<evidence type="ECO:0000313" key="5">
    <source>
        <dbReference type="Proteomes" id="UP000177622"/>
    </source>
</evidence>
<feature type="transmembrane region" description="Helical" evidence="2">
    <location>
        <begin position="166"/>
        <end position="183"/>
    </location>
</feature>
<dbReference type="Proteomes" id="UP000177622">
    <property type="component" value="Unassembled WGS sequence"/>
</dbReference>
<dbReference type="GeneID" id="34580829"/>
<evidence type="ECO:0000256" key="1">
    <source>
        <dbReference type="SAM" id="MobiDB-lite"/>
    </source>
</evidence>
<reference evidence="4 5" key="1">
    <citation type="journal article" date="2016" name="Sci. Rep.">
        <title>Penicillium arizonense, a new, genome sequenced fungal species, reveals a high chemical diversity in secreted metabolites.</title>
        <authorList>
            <person name="Grijseels S."/>
            <person name="Nielsen J.C."/>
            <person name="Randelovic M."/>
            <person name="Nielsen J."/>
            <person name="Nielsen K.F."/>
            <person name="Workman M."/>
            <person name="Frisvad J.C."/>
        </authorList>
    </citation>
    <scope>NUCLEOTIDE SEQUENCE [LARGE SCALE GENOMIC DNA]</scope>
    <source>
        <strain evidence="4 5">CBS 141311</strain>
    </source>
</reference>
<comment type="caution">
    <text evidence="4">The sequence shown here is derived from an EMBL/GenBank/DDBJ whole genome shotgun (WGS) entry which is preliminary data.</text>
</comment>
<dbReference type="EMBL" id="LXJU01000027">
    <property type="protein sequence ID" value="OGE48665.1"/>
    <property type="molecule type" value="Genomic_DNA"/>
</dbReference>
<evidence type="ECO:0000313" key="4">
    <source>
        <dbReference type="EMBL" id="OGE48665.1"/>
    </source>
</evidence>
<evidence type="ECO:0000259" key="3">
    <source>
        <dbReference type="Pfam" id="PF24802"/>
    </source>
</evidence>
<evidence type="ECO:0000256" key="2">
    <source>
        <dbReference type="SAM" id="Phobius"/>
    </source>
</evidence>
<feature type="transmembrane region" description="Helical" evidence="2">
    <location>
        <begin position="57"/>
        <end position="75"/>
    </location>
</feature>
<sequence length="317" mass="35582">MPETSFVTEGPEGLVGGYQGDNVAIKVAMGILVAIVLYNAVELSVLIFLTFRRYQGLYFWSLTLSTTLGLIPSGLGNLLHFFNIGPLWLSLSLSNFGFYFMVPGQSFVLYSRLHLVLYNQRVLRFILCVIVVNTLLIAVPTSVTTFGTAFVRTPTWNNAYTVVERLQVIWFCVQEFLISFLYIHETVKLLQLNPNDTRRKTIMYELIAINILIILMDVAIVTVEFLGLYYLQVLLKSAIYSIKLKLEFAVLGRLTAIVDTSRPNFSGSGSDYVLGQAYPAPQYAIESSTETSEGNRATLSPTHTRRKMKQPMSNINA</sequence>
<feature type="transmembrane region" description="Helical" evidence="2">
    <location>
        <begin position="204"/>
        <end position="231"/>
    </location>
</feature>
<dbReference type="PANTHER" id="PTHR37013">
    <property type="entry name" value="INTEGRAL MEMBRANE PROTEIN (AFU_ORTHOLOGUE AFUA_1G05950)-RELATED"/>
    <property type="match status" value="1"/>
</dbReference>
<proteinExistence type="predicted"/>
<gene>
    <name evidence="4" type="ORF">PENARI_c027G07702</name>
</gene>
<keyword evidence="2" id="KW-1133">Transmembrane helix</keyword>
<dbReference type="RefSeq" id="XP_022484120.1">
    <property type="nucleotide sequence ID" value="XM_022636095.1"/>
</dbReference>
<keyword evidence="5" id="KW-1185">Reference proteome</keyword>
<name>A0A1F5L626_PENAI</name>
<feature type="transmembrane region" description="Helical" evidence="2">
    <location>
        <begin position="122"/>
        <end position="146"/>
    </location>
</feature>
<dbReference type="OrthoDB" id="405906at2759"/>
<dbReference type="PANTHER" id="PTHR37013:SF5">
    <property type="entry name" value="INTEGRAL MEMBRANE PROTEIN"/>
    <property type="match status" value="1"/>
</dbReference>
<feature type="region of interest" description="Disordered" evidence="1">
    <location>
        <begin position="285"/>
        <end position="317"/>
    </location>
</feature>
<keyword evidence="2" id="KW-0472">Membrane</keyword>
<feature type="transmembrane region" description="Helical" evidence="2">
    <location>
        <begin position="87"/>
        <end position="110"/>
    </location>
</feature>
<accession>A0A1F5L626</accession>
<feature type="transmembrane region" description="Helical" evidence="2">
    <location>
        <begin position="27"/>
        <end position="50"/>
    </location>
</feature>
<feature type="domain" description="DUF7703" evidence="3">
    <location>
        <begin position="28"/>
        <end position="266"/>
    </location>
</feature>
<dbReference type="InterPro" id="IPR056120">
    <property type="entry name" value="DUF7703"/>
</dbReference>
<dbReference type="Pfam" id="PF24802">
    <property type="entry name" value="DUF7703"/>
    <property type="match status" value="1"/>
</dbReference>
<organism evidence="4 5">
    <name type="scientific">Penicillium arizonense</name>
    <dbReference type="NCBI Taxonomy" id="1835702"/>
    <lineage>
        <taxon>Eukaryota</taxon>
        <taxon>Fungi</taxon>
        <taxon>Dikarya</taxon>
        <taxon>Ascomycota</taxon>
        <taxon>Pezizomycotina</taxon>
        <taxon>Eurotiomycetes</taxon>
        <taxon>Eurotiomycetidae</taxon>
        <taxon>Eurotiales</taxon>
        <taxon>Aspergillaceae</taxon>
        <taxon>Penicillium</taxon>
    </lineage>
</organism>
<keyword evidence="2" id="KW-0812">Transmembrane</keyword>
<protein>
    <recommendedName>
        <fullName evidence="3">DUF7703 domain-containing protein</fullName>
    </recommendedName>
</protein>
<dbReference type="AlphaFoldDB" id="A0A1F5L626"/>